<evidence type="ECO:0000259" key="9">
    <source>
        <dbReference type="Pfam" id="PF12832"/>
    </source>
</evidence>
<feature type="transmembrane region" description="Helical" evidence="8">
    <location>
        <begin position="272"/>
        <end position="298"/>
    </location>
</feature>
<dbReference type="Gene3D" id="1.20.1250.20">
    <property type="entry name" value="MFS general substrate transporter like domains"/>
    <property type="match status" value="2"/>
</dbReference>
<dbReference type="Pfam" id="PF12832">
    <property type="entry name" value="MFS_1_like"/>
    <property type="match status" value="1"/>
</dbReference>
<dbReference type="InterPro" id="IPR024989">
    <property type="entry name" value="MFS_assoc_dom"/>
</dbReference>
<evidence type="ECO:0000256" key="2">
    <source>
        <dbReference type="ARBA" id="ARBA00022448"/>
    </source>
</evidence>
<feature type="transmembrane region" description="Helical" evidence="8">
    <location>
        <begin position="20"/>
        <end position="42"/>
    </location>
</feature>
<keyword evidence="2" id="KW-0813">Transport</keyword>
<keyword evidence="6 8" id="KW-1133">Transmembrane helix</keyword>
<feature type="transmembrane region" description="Helical" evidence="8">
    <location>
        <begin position="207"/>
        <end position="227"/>
    </location>
</feature>
<feature type="transmembrane region" description="Helical" evidence="8">
    <location>
        <begin position="239"/>
        <end position="260"/>
    </location>
</feature>
<feature type="transmembrane region" description="Helical" evidence="8">
    <location>
        <begin position="103"/>
        <end position="129"/>
    </location>
</feature>
<feature type="transmembrane region" description="Helical" evidence="8">
    <location>
        <begin position="167"/>
        <end position="186"/>
    </location>
</feature>
<keyword evidence="11" id="KW-1185">Reference proteome</keyword>
<feature type="transmembrane region" description="Helical" evidence="8">
    <location>
        <begin position="304"/>
        <end position="322"/>
    </location>
</feature>
<sequence>MQPRFFKTTEKKTWPFSGNYFFYFLVLGIYFPFFPLYCHHIGFSEKEVGIISAVKTFTTVFFPLGWALLADRFRLQRSVFLLCHCTATLIWCAFFFTDSFVPMVLIMGAYGFFHSPVIGFTESFTVHFLGGNKTGYGKIRAWGSVGFILAVWSGGMLLDIWSSGMVLWLIGLGSMAGAMVAFGMPVSQNRGVRISRKDLQPFFSGNGSLFLWVCFLMLMSHGAYYGFFSIHLADAGFSGSFTGFAWALASFAEIGVMLASRRLFSFFPLKSLILFSFAVAVLRWTLLAFSLSASVILFSQLLHAVTYGVFHMTTILYMDQLVTSGAKTMGQTVLNASSYGLGLMAGYMVGGWGFAAMGSGMFLVSAGMALAGGAFAAALKASDQPIRSRA</sequence>
<reference evidence="10 11" key="1">
    <citation type="submission" date="2022-11" db="EMBL/GenBank/DDBJ databases">
        <title>Desulfobotulus tamanensis H1 sp. nov. - anaerobic, alkaliphilic, sulphate reducing bacterium isolated from terrestrial mud volcano.</title>
        <authorList>
            <person name="Frolova A."/>
            <person name="Merkel A.Y."/>
            <person name="Slobodkin A.I."/>
        </authorList>
    </citation>
    <scope>NUCLEOTIDE SEQUENCE [LARGE SCALE GENOMIC DNA]</scope>
    <source>
        <strain evidence="10 11">H1</strain>
    </source>
</reference>
<dbReference type="PIRSF" id="PIRSF004925">
    <property type="entry name" value="HcaT"/>
    <property type="match status" value="1"/>
</dbReference>
<evidence type="ECO:0000313" key="10">
    <source>
        <dbReference type="EMBL" id="MCW7754020.1"/>
    </source>
</evidence>
<dbReference type="InterPro" id="IPR036259">
    <property type="entry name" value="MFS_trans_sf"/>
</dbReference>
<dbReference type="PANTHER" id="PTHR23522:SF10">
    <property type="entry name" value="3-PHENYLPROPIONIC ACID TRANSPORTER-RELATED"/>
    <property type="match status" value="1"/>
</dbReference>
<feature type="transmembrane region" description="Helical" evidence="8">
    <location>
        <begin position="79"/>
        <end position="97"/>
    </location>
</feature>
<evidence type="ECO:0000256" key="3">
    <source>
        <dbReference type="ARBA" id="ARBA00022475"/>
    </source>
</evidence>
<organism evidence="10 11">
    <name type="scientific">Desulfobotulus pelophilus</name>
    <dbReference type="NCBI Taxonomy" id="2823377"/>
    <lineage>
        <taxon>Bacteria</taxon>
        <taxon>Pseudomonadati</taxon>
        <taxon>Thermodesulfobacteriota</taxon>
        <taxon>Desulfobacteria</taxon>
        <taxon>Desulfobacterales</taxon>
        <taxon>Desulfobacteraceae</taxon>
        <taxon>Desulfobotulus</taxon>
    </lineage>
</organism>
<evidence type="ECO:0000256" key="7">
    <source>
        <dbReference type="ARBA" id="ARBA00023136"/>
    </source>
</evidence>
<evidence type="ECO:0000256" key="1">
    <source>
        <dbReference type="ARBA" id="ARBA00004429"/>
    </source>
</evidence>
<feature type="domain" description="Major facilitator superfamily associated" evidence="9">
    <location>
        <begin position="14"/>
        <end position="359"/>
    </location>
</feature>
<gene>
    <name evidence="10" type="ORF">OOT00_08475</name>
</gene>
<dbReference type="Proteomes" id="UP001209681">
    <property type="component" value="Unassembled WGS sequence"/>
</dbReference>
<keyword evidence="4" id="KW-0997">Cell inner membrane</keyword>
<evidence type="ECO:0000256" key="6">
    <source>
        <dbReference type="ARBA" id="ARBA00022989"/>
    </source>
</evidence>
<dbReference type="RefSeq" id="WP_265424890.1">
    <property type="nucleotide sequence ID" value="NZ_JAPFPW010000008.1"/>
</dbReference>
<comment type="subcellular location">
    <subcellularLocation>
        <location evidence="1">Cell inner membrane</location>
        <topology evidence="1">Multi-pass membrane protein</topology>
    </subcellularLocation>
</comment>
<dbReference type="InterPro" id="IPR026032">
    <property type="entry name" value="HcaT-like"/>
</dbReference>
<evidence type="ECO:0000256" key="8">
    <source>
        <dbReference type="SAM" id="Phobius"/>
    </source>
</evidence>
<evidence type="ECO:0000313" key="11">
    <source>
        <dbReference type="Proteomes" id="UP001209681"/>
    </source>
</evidence>
<comment type="caution">
    <text evidence="10">The sequence shown here is derived from an EMBL/GenBank/DDBJ whole genome shotgun (WGS) entry which is preliminary data.</text>
</comment>
<feature type="transmembrane region" description="Helical" evidence="8">
    <location>
        <begin position="48"/>
        <end position="67"/>
    </location>
</feature>
<dbReference type="SUPFAM" id="SSF103473">
    <property type="entry name" value="MFS general substrate transporter"/>
    <property type="match status" value="1"/>
</dbReference>
<keyword evidence="3" id="KW-1003">Cell membrane</keyword>
<dbReference type="PANTHER" id="PTHR23522">
    <property type="entry name" value="BLL5896 PROTEIN"/>
    <property type="match status" value="1"/>
</dbReference>
<evidence type="ECO:0000256" key="5">
    <source>
        <dbReference type="ARBA" id="ARBA00022692"/>
    </source>
</evidence>
<keyword evidence="5 8" id="KW-0812">Transmembrane</keyword>
<dbReference type="NCBIfam" id="NF037955">
    <property type="entry name" value="mfs"/>
    <property type="match status" value="1"/>
</dbReference>
<name>A0ABT3N9B0_9BACT</name>
<dbReference type="EMBL" id="JAPFPW010000008">
    <property type="protein sequence ID" value="MCW7754020.1"/>
    <property type="molecule type" value="Genomic_DNA"/>
</dbReference>
<keyword evidence="7 8" id="KW-0472">Membrane</keyword>
<feature type="transmembrane region" description="Helical" evidence="8">
    <location>
        <begin position="334"/>
        <end position="355"/>
    </location>
</feature>
<evidence type="ECO:0000256" key="4">
    <source>
        <dbReference type="ARBA" id="ARBA00022519"/>
    </source>
</evidence>
<protein>
    <submittedName>
        <fullName evidence="10">MFS transporter</fullName>
    </submittedName>
</protein>
<proteinExistence type="predicted"/>
<feature type="transmembrane region" description="Helical" evidence="8">
    <location>
        <begin position="141"/>
        <end position="161"/>
    </location>
</feature>
<feature type="transmembrane region" description="Helical" evidence="8">
    <location>
        <begin position="361"/>
        <end position="379"/>
    </location>
</feature>
<accession>A0ABT3N9B0</accession>